<evidence type="ECO:0000256" key="5">
    <source>
        <dbReference type="ARBA" id="ARBA00022771"/>
    </source>
</evidence>
<feature type="compositionally biased region" description="Polar residues" evidence="9">
    <location>
        <begin position="549"/>
        <end position="564"/>
    </location>
</feature>
<feature type="region of interest" description="Disordered" evidence="9">
    <location>
        <begin position="534"/>
        <end position="568"/>
    </location>
</feature>
<dbReference type="GO" id="GO:0005634">
    <property type="term" value="C:nucleus"/>
    <property type="evidence" value="ECO:0007669"/>
    <property type="project" value="UniProtKB-SubCell"/>
</dbReference>
<feature type="region of interest" description="Disordered" evidence="9">
    <location>
        <begin position="756"/>
        <end position="799"/>
    </location>
</feature>
<dbReference type="GO" id="GO:0008270">
    <property type="term" value="F:zinc ion binding"/>
    <property type="evidence" value="ECO:0007669"/>
    <property type="project" value="UniProtKB-KW"/>
</dbReference>
<dbReference type="Pfam" id="PF02301">
    <property type="entry name" value="HORMA"/>
    <property type="match status" value="1"/>
</dbReference>
<feature type="region of interest" description="Disordered" evidence="9">
    <location>
        <begin position="1"/>
        <end position="28"/>
    </location>
</feature>
<evidence type="ECO:0000256" key="4">
    <source>
        <dbReference type="ARBA" id="ARBA00022723"/>
    </source>
</evidence>
<feature type="region of interest" description="Disordered" evidence="9">
    <location>
        <begin position="71"/>
        <end position="93"/>
    </location>
</feature>
<dbReference type="GO" id="GO:0051598">
    <property type="term" value="P:meiotic recombination checkpoint signaling"/>
    <property type="evidence" value="ECO:0007669"/>
    <property type="project" value="TreeGrafter"/>
</dbReference>
<evidence type="ECO:0000256" key="7">
    <source>
        <dbReference type="ARBA" id="ARBA00023242"/>
    </source>
</evidence>
<dbReference type="InterPro" id="IPR003511">
    <property type="entry name" value="HORMA_dom"/>
</dbReference>
<feature type="compositionally biased region" description="Low complexity" evidence="9">
    <location>
        <begin position="8"/>
        <end position="28"/>
    </location>
</feature>
<dbReference type="STRING" id="747676.F4R5C0"/>
<evidence type="ECO:0000256" key="6">
    <source>
        <dbReference type="ARBA" id="ARBA00022833"/>
    </source>
</evidence>
<comment type="subcellular location">
    <subcellularLocation>
        <location evidence="2">Chromosome</location>
    </subcellularLocation>
    <subcellularLocation>
        <location evidence="1">Nucleus</location>
    </subcellularLocation>
</comment>
<evidence type="ECO:0000313" key="11">
    <source>
        <dbReference type="EMBL" id="EGG12021.1"/>
    </source>
</evidence>
<reference evidence="12" key="1">
    <citation type="journal article" date="2011" name="Proc. Natl. Acad. Sci. U.S.A.">
        <title>Obligate biotrophy features unraveled by the genomic analysis of rust fungi.</title>
        <authorList>
            <person name="Duplessis S."/>
            <person name="Cuomo C.A."/>
            <person name="Lin Y.-C."/>
            <person name="Aerts A."/>
            <person name="Tisserant E."/>
            <person name="Veneault-Fourrey C."/>
            <person name="Joly D.L."/>
            <person name="Hacquard S."/>
            <person name="Amselem J."/>
            <person name="Cantarel B.L."/>
            <person name="Chiu R."/>
            <person name="Coutinho P.M."/>
            <person name="Feau N."/>
            <person name="Field M."/>
            <person name="Frey P."/>
            <person name="Gelhaye E."/>
            <person name="Goldberg J."/>
            <person name="Grabherr M.G."/>
            <person name="Kodira C.D."/>
            <person name="Kohler A."/>
            <person name="Kuees U."/>
            <person name="Lindquist E.A."/>
            <person name="Lucas S.M."/>
            <person name="Mago R."/>
            <person name="Mauceli E."/>
            <person name="Morin E."/>
            <person name="Murat C."/>
            <person name="Pangilinan J.L."/>
            <person name="Park R."/>
            <person name="Pearson M."/>
            <person name="Quesneville H."/>
            <person name="Rouhier N."/>
            <person name="Sakthikumar S."/>
            <person name="Salamov A.A."/>
            <person name="Schmutz J."/>
            <person name="Selles B."/>
            <person name="Shapiro H."/>
            <person name="Tanguay P."/>
            <person name="Tuskan G.A."/>
            <person name="Henrissat B."/>
            <person name="Van de Peer Y."/>
            <person name="Rouze P."/>
            <person name="Ellis J.G."/>
            <person name="Dodds P.N."/>
            <person name="Schein J.E."/>
            <person name="Zhong S."/>
            <person name="Hamelin R.C."/>
            <person name="Grigoriev I.V."/>
            <person name="Szabo L.J."/>
            <person name="Martin F."/>
        </authorList>
    </citation>
    <scope>NUCLEOTIDE SEQUENCE [LARGE SCALE GENOMIC DNA]</scope>
    <source>
        <strain evidence="12">98AG31 / pathotype 3-4-7</strain>
    </source>
</reference>
<dbReference type="eggNOG" id="KOG1844">
    <property type="taxonomic scope" value="Eukaryota"/>
</dbReference>
<keyword evidence="12" id="KW-1185">Reference proteome</keyword>
<evidence type="ECO:0000259" key="10">
    <source>
        <dbReference type="PROSITE" id="PS50815"/>
    </source>
</evidence>
<evidence type="ECO:0000256" key="2">
    <source>
        <dbReference type="ARBA" id="ARBA00004286"/>
    </source>
</evidence>
<feature type="compositionally biased region" description="Basic residues" evidence="9">
    <location>
        <begin position="773"/>
        <end position="791"/>
    </location>
</feature>
<dbReference type="AlphaFoldDB" id="F4R5C0"/>
<dbReference type="Gene3D" id="3.30.40.10">
    <property type="entry name" value="Zinc/RING finger domain, C3HC4 (zinc finger)"/>
    <property type="match status" value="1"/>
</dbReference>
<name>F4R5C0_MELLP</name>
<keyword evidence="6" id="KW-0862">Zinc</keyword>
<accession>F4R5C0</accession>
<dbReference type="InterPro" id="IPR051294">
    <property type="entry name" value="HORMA_MeioticProgression"/>
</dbReference>
<feature type="compositionally biased region" description="Polar residues" evidence="9">
    <location>
        <begin position="438"/>
        <end position="452"/>
    </location>
</feature>
<feature type="compositionally biased region" description="Polar residues" evidence="9">
    <location>
        <begin position="82"/>
        <end position="93"/>
    </location>
</feature>
<proteinExistence type="predicted"/>
<sequence length="987" mass="111491">MPVQTIPQQKLKQSVKSKTSTTTKSSTSTDVQLVTSTQSLSIVQTLVQTGIGVITYLRGIFPDECFNDDRIGPDRSSELENHQTNQDSTKPNSSEIFQKNVRESRGYIKVKKLKPGVSKESDQVLNYLDEGVMDAIQRGYLRQLLFAMYLDPDKPRDVIECYTFNFTYSPSHSGHPRLVPEMEVRDQLKEMSLTGKVSISEETDPNINVKTGGMVKRQIQTLIKNLICSTQSLSDINGRRFLSFKLYYNERVPLDYEPPHFSAADLEKDRFTFGTAGKEEVPSATEMGKVDTGFHTVRVALATISDFLPSNDLRGNTTHNGNESQVRDEQIKTVKEQAQQRPIVWDTEKLLDPPSTPPEISSHIDGVNEKEKLEPIGFRDPNGNLIPLPDQTHSKLKSIDHVPDRPVKILETKAYANRDRDNEDLAPESSATEIATQLDQNSQNSPPSSRAVQQAKIHHQLPVKDPEDIYSMDVESPNLEMNDKAKALGFENSRSETIEDESLSLLEPQRQNVSSKDLEKHLITYSGQLRSVVGTPIPSSPVKEKTKQGRTTNLPDDPIQTFTKSHPPVSSLHDPVVLSLLGDPIEETDSTAFLTEKSRVRPMVEAEKELYPKKRIKSHEGALDEGPNGMCECKDWHDDIAMIMCERCSRWRHLSCYGYKSIKDLRIPIKFECFRCQIHGNLSLEETWKREDEIKTSLEGLRTLCIFRRALQIIYDEGMPNAIKTLANRLEIDVMTASQVKKRLIAEKYLYVKSTTPSKPSGILESEIPTQKGRPRGSTKGRGKKASKPHKNQLTVNDTYEQKRLKEEVYFTPGSELESKLLKRFQVDSSSNIKENQKDQSSSKANQNSEKMINQATMSDQIDSRTLSWTHQVKEVPKEIENFESNQDMEMKDGRINQMRSSISPESSSNLNLLGSRGGLRDSTINKTIKSMSQLEEKKLMKKKISTSASHSHSHSHSHNKINKNNKVSIGCKDLEVLGVSWDDFSD</sequence>
<evidence type="ECO:0000256" key="1">
    <source>
        <dbReference type="ARBA" id="ARBA00004123"/>
    </source>
</evidence>
<dbReference type="SUPFAM" id="SSF56019">
    <property type="entry name" value="The spindle assembly checkpoint protein mad2"/>
    <property type="match status" value="2"/>
</dbReference>
<keyword evidence="4" id="KW-0479">Metal-binding</keyword>
<dbReference type="GeneID" id="18935111"/>
<dbReference type="GO" id="GO:0007130">
    <property type="term" value="P:synaptonemal complex assembly"/>
    <property type="evidence" value="ECO:0007669"/>
    <property type="project" value="TreeGrafter"/>
</dbReference>
<dbReference type="InterPro" id="IPR036570">
    <property type="entry name" value="HORMA_dom_sf"/>
</dbReference>
<keyword evidence="3" id="KW-0158">Chromosome</keyword>
<dbReference type="InterPro" id="IPR001965">
    <property type="entry name" value="Znf_PHD"/>
</dbReference>
<evidence type="ECO:0000256" key="3">
    <source>
        <dbReference type="ARBA" id="ARBA00022454"/>
    </source>
</evidence>
<evidence type="ECO:0000313" key="12">
    <source>
        <dbReference type="Proteomes" id="UP000001072"/>
    </source>
</evidence>
<dbReference type="Proteomes" id="UP000001072">
    <property type="component" value="Unassembled WGS sequence"/>
</dbReference>
<dbReference type="CDD" id="cd15558">
    <property type="entry name" value="PHD_Hop1p_like"/>
    <property type="match status" value="1"/>
</dbReference>
<feature type="region of interest" description="Disordered" evidence="9">
    <location>
        <begin position="438"/>
        <end position="466"/>
    </location>
</feature>
<protein>
    <recommendedName>
        <fullName evidence="10">HORMA domain-containing protein</fullName>
    </recommendedName>
</protein>
<dbReference type="InterPro" id="IPR013083">
    <property type="entry name" value="Znf_RING/FYVE/PHD"/>
</dbReference>
<dbReference type="Gene3D" id="3.30.900.10">
    <property type="entry name" value="HORMA domain"/>
    <property type="match status" value="1"/>
</dbReference>
<gene>
    <name evidence="11" type="ORF">MELLADRAFT_89210</name>
</gene>
<dbReference type="SUPFAM" id="SSF57903">
    <property type="entry name" value="FYVE/PHD zinc finger"/>
    <property type="match status" value="1"/>
</dbReference>
<evidence type="ECO:0000256" key="8">
    <source>
        <dbReference type="ARBA" id="ARBA00023254"/>
    </source>
</evidence>
<feature type="compositionally biased region" description="Basic and acidic residues" evidence="9">
    <location>
        <begin position="71"/>
        <end position="81"/>
    </location>
</feature>
<feature type="region of interest" description="Disordered" evidence="9">
    <location>
        <begin position="943"/>
        <end position="966"/>
    </location>
</feature>
<evidence type="ECO:0000256" key="9">
    <source>
        <dbReference type="SAM" id="MobiDB-lite"/>
    </source>
</evidence>
<dbReference type="GO" id="GO:0005694">
    <property type="term" value="C:chromosome"/>
    <property type="evidence" value="ECO:0007669"/>
    <property type="project" value="UniProtKB-SubCell"/>
</dbReference>
<keyword evidence="5" id="KW-0863">Zinc-finger</keyword>
<dbReference type="SMART" id="SM00249">
    <property type="entry name" value="PHD"/>
    <property type="match status" value="1"/>
</dbReference>
<organism evidence="12">
    <name type="scientific">Melampsora larici-populina (strain 98AG31 / pathotype 3-4-7)</name>
    <name type="common">Poplar leaf rust fungus</name>
    <dbReference type="NCBI Taxonomy" id="747676"/>
    <lineage>
        <taxon>Eukaryota</taxon>
        <taxon>Fungi</taxon>
        <taxon>Dikarya</taxon>
        <taxon>Basidiomycota</taxon>
        <taxon>Pucciniomycotina</taxon>
        <taxon>Pucciniomycetes</taxon>
        <taxon>Pucciniales</taxon>
        <taxon>Melampsoraceae</taxon>
        <taxon>Melampsora</taxon>
    </lineage>
</organism>
<dbReference type="PROSITE" id="PS50815">
    <property type="entry name" value="HORMA"/>
    <property type="match status" value="1"/>
</dbReference>
<dbReference type="OrthoDB" id="1928087at2759"/>
<keyword evidence="8" id="KW-0469">Meiosis</keyword>
<dbReference type="eggNOG" id="KOG4652">
    <property type="taxonomic scope" value="Eukaryota"/>
</dbReference>
<dbReference type="KEGG" id="mlr:MELLADRAFT_89210"/>
<dbReference type="EMBL" id="GL883091">
    <property type="protein sequence ID" value="EGG12021.1"/>
    <property type="molecule type" value="Genomic_DNA"/>
</dbReference>
<feature type="compositionally biased region" description="Basic residues" evidence="9">
    <location>
        <begin position="952"/>
        <end position="964"/>
    </location>
</feature>
<keyword evidence="7" id="KW-0539">Nucleus</keyword>
<dbReference type="HOGENOM" id="CLU_014668_0_0_1"/>
<dbReference type="InParanoid" id="F4R5C0"/>
<dbReference type="VEuPathDB" id="FungiDB:MELLADRAFT_89210"/>
<feature type="domain" description="HORMA" evidence="10">
    <location>
        <begin position="37"/>
        <end position="301"/>
    </location>
</feature>
<dbReference type="PANTHER" id="PTHR48225:SF7">
    <property type="entry name" value="MEIOSIS-SPECIFIC PROTEIN HOP1"/>
    <property type="match status" value="1"/>
</dbReference>
<dbReference type="PANTHER" id="PTHR48225">
    <property type="entry name" value="HORMA DOMAIN-CONTAINING PROTEIN 1"/>
    <property type="match status" value="1"/>
</dbReference>
<dbReference type="RefSeq" id="XP_007404396.1">
    <property type="nucleotide sequence ID" value="XM_007404334.1"/>
</dbReference>
<dbReference type="InterPro" id="IPR011011">
    <property type="entry name" value="Znf_FYVE_PHD"/>
</dbReference>